<name>W9VY73_9GAMM</name>
<dbReference type="AlphaFoldDB" id="W9VY73"/>
<keyword evidence="2" id="KW-1185">Reference proteome</keyword>
<sequence>MSAYLKSEAKAYAEALELTSALIDGFESPLGMELLATVDWLVTREGVAPSVPALRAGLQRWPGGPEAAERKGRLFDDRALGIAVERLGRQGMA</sequence>
<dbReference type="STRING" id="1249627.D779_1416"/>
<evidence type="ECO:0000313" key="1">
    <source>
        <dbReference type="EMBL" id="EXJ15320.1"/>
    </source>
</evidence>
<dbReference type="eggNOG" id="COG2110">
    <property type="taxonomic scope" value="Bacteria"/>
</dbReference>
<organism evidence="1 2">
    <name type="scientific">Imhoffiella purpurea</name>
    <dbReference type="NCBI Taxonomy" id="1249627"/>
    <lineage>
        <taxon>Bacteria</taxon>
        <taxon>Pseudomonadati</taxon>
        <taxon>Pseudomonadota</taxon>
        <taxon>Gammaproteobacteria</taxon>
        <taxon>Chromatiales</taxon>
        <taxon>Chromatiaceae</taxon>
        <taxon>Imhoffiella</taxon>
    </lineage>
</organism>
<comment type="caution">
    <text evidence="1">The sequence shown here is derived from an EMBL/GenBank/DDBJ whole genome shotgun (WGS) entry which is preliminary data.</text>
</comment>
<proteinExistence type="predicted"/>
<dbReference type="EMBL" id="AONC01000027">
    <property type="protein sequence ID" value="EXJ15320.1"/>
    <property type="molecule type" value="Genomic_DNA"/>
</dbReference>
<accession>W9VY73</accession>
<reference evidence="1 2" key="1">
    <citation type="submission" date="2012-11" db="EMBL/GenBank/DDBJ databases">
        <title>Genome assembly of Thiorhodococcus sp. AK35.</title>
        <authorList>
            <person name="Nupur N."/>
            <person name="Khatri I."/>
            <person name="Subramanian S."/>
            <person name="Pinnaka A."/>
        </authorList>
    </citation>
    <scope>NUCLEOTIDE SEQUENCE [LARGE SCALE GENOMIC DNA]</scope>
    <source>
        <strain evidence="1 2">AK35</strain>
    </source>
</reference>
<gene>
    <name evidence="1" type="ORF">D779_1416</name>
</gene>
<protein>
    <submittedName>
        <fullName evidence="1">ADP-ribose 1''-phosphate phophatase related protein</fullName>
    </submittedName>
</protein>
<evidence type="ECO:0000313" key="2">
    <source>
        <dbReference type="Proteomes" id="UP000019460"/>
    </source>
</evidence>
<dbReference type="PATRIC" id="fig|1249627.3.peg.1865"/>
<dbReference type="Proteomes" id="UP000019460">
    <property type="component" value="Unassembled WGS sequence"/>
</dbReference>